<proteinExistence type="predicted"/>
<evidence type="ECO:0000313" key="3">
    <source>
        <dbReference type="Proteomes" id="UP001139104"/>
    </source>
</evidence>
<feature type="signal peptide" evidence="1">
    <location>
        <begin position="1"/>
        <end position="25"/>
    </location>
</feature>
<organism evidence="2 3">
    <name type="scientific">Candidatus Rhodoblastus alkanivorans</name>
    <dbReference type="NCBI Taxonomy" id="2954117"/>
    <lineage>
        <taxon>Bacteria</taxon>
        <taxon>Pseudomonadati</taxon>
        <taxon>Pseudomonadota</taxon>
        <taxon>Alphaproteobacteria</taxon>
        <taxon>Hyphomicrobiales</taxon>
        <taxon>Rhodoblastaceae</taxon>
        <taxon>Rhodoblastus</taxon>
    </lineage>
</organism>
<dbReference type="InterPro" id="IPR006311">
    <property type="entry name" value="TAT_signal"/>
</dbReference>
<keyword evidence="3" id="KW-1185">Reference proteome</keyword>
<dbReference type="SUPFAM" id="SSF53850">
    <property type="entry name" value="Periplasmic binding protein-like II"/>
    <property type="match status" value="1"/>
</dbReference>
<dbReference type="RefSeq" id="WP_243066697.1">
    <property type="nucleotide sequence ID" value="NZ_JAIVFK010000032.1"/>
</dbReference>
<dbReference type="Proteomes" id="UP001139104">
    <property type="component" value="Unassembled WGS sequence"/>
</dbReference>
<evidence type="ECO:0000313" key="2">
    <source>
        <dbReference type="EMBL" id="MCI4682701.1"/>
    </source>
</evidence>
<dbReference type="PANTHER" id="PTHR30024">
    <property type="entry name" value="ALIPHATIC SULFONATES-BINDING PROTEIN-RELATED"/>
    <property type="match status" value="1"/>
</dbReference>
<comment type="caution">
    <text evidence="2">The sequence shown here is derived from an EMBL/GenBank/DDBJ whole genome shotgun (WGS) entry which is preliminary data.</text>
</comment>
<dbReference type="PROSITE" id="PS51318">
    <property type="entry name" value="TAT"/>
    <property type="match status" value="1"/>
</dbReference>
<feature type="chain" id="PRO_5045366074" evidence="1">
    <location>
        <begin position="26"/>
        <end position="330"/>
    </location>
</feature>
<gene>
    <name evidence="2" type="ORF">K2U94_07965</name>
</gene>
<protein>
    <submittedName>
        <fullName evidence="2">ABC transporter substrate-binding protein</fullName>
    </submittedName>
</protein>
<keyword evidence="1" id="KW-0732">Signal</keyword>
<dbReference type="Gene3D" id="3.40.190.10">
    <property type="entry name" value="Periplasmic binding protein-like II"/>
    <property type="match status" value="2"/>
</dbReference>
<sequence length="330" mass="35538">MRSVSRRLFLAACAAGLALPSSVRAAEKLRIAVQATGTFAWELAIARAYGLDKEAGIDFDTTRLATTEAGKIALIGGGADLILSDWLWVARERGLGTKLVFYPHSTALGAVMAKAPAAQWKASDLVGKKIGVAGGSFDKSWLMLQAWALKQGVNLKNQAEPAFAAPPLLAEKLSQGELDAALEFWTFAARLQGKGFVRAIDMRDVERDLGAKGPVIVTGYVFSQDFGFRNADRLKRFFAMMMKAKKLIADNDEAFAKIVPLIGVSDPKTLAIMRQYYREGLPTAPLAEYQADAAAIYKVLAEVGGPRLVGKATELDANVFYRPPGEAGNP</sequence>
<evidence type="ECO:0000256" key="1">
    <source>
        <dbReference type="SAM" id="SignalP"/>
    </source>
</evidence>
<name>A0ABS9Z5F8_9HYPH</name>
<dbReference type="PANTHER" id="PTHR30024:SF48">
    <property type="entry name" value="ABC TRANSPORTER SUBSTRATE-BINDING PROTEIN"/>
    <property type="match status" value="1"/>
</dbReference>
<dbReference type="EMBL" id="JAIVFP010000001">
    <property type="protein sequence ID" value="MCI4682701.1"/>
    <property type="molecule type" value="Genomic_DNA"/>
</dbReference>
<reference evidence="2" key="1">
    <citation type="journal article" date="2022" name="ISME J.">
        <title>Identification of active gaseous-alkane degraders at natural gas seeps.</title>
        <authorList>
            <person name="Farhan Ul Haque M."/>
            <person name="Hernandez M."/>
            <person name="Crombie A.T."/>
            <person name="Murrell J.C."/>
        </authorList>
    </citation>
    <scope>NUCLEOTIDE SEQUENCE</scope>
    <source>
        <strain evidence="2">PC2</strain>
    </source>
</reference>
<accession>A0ABS9Z5F8</accession>